<feature type="chain" id="PRO_5005322168" description="Translocon component PTEX150" evidence="2">
    <location>
        <begin position="23"/>
        <end position="911"/>
    </location>
</feature>
<feature type="compositionally biased region" description="Acidic residues" evidence="1">
    <location>
        <begin position="889"/>
        <end position="911"/>
    </location>
</feature>
<dbReference type="EMBL" id="KQ234366">
    <property type="protein sequence ID" value="KMZ78485.1"/>
    <property type="molecule type" value="Genomic_DNA"/>
</dbReference>
<evidence type="ECO:0000313" key="4">
    <source>
        <dbReference type="Proteomes" id="UP000053562"/>
    </source>
</evidence>
<feature type="compositionally biased region" description="Low complexity" evidence="1">
    <location>
        <begin position="172"/>
        <end position="182"/>
    </location>
</feature>
<dbReference type="OrthoDB" id="372932at2759"/>
<feature type="compositionally biased region" description="Polar residues" evidence="1">
    <location>
        <begin position="63"/>
        <end position="72"/>
    </location>
</feature>
<dbReference type="AlphaFoldDB" id="A0A0J9S6F8"/>
<feature type="region of interest" description="Disordered" evidence="1">
    <location>
        <begin position="832"/>
        <end position="911"/>
    </location>
</feature>
<feature type="region of interest" description="Disordered" evidence="1">
    <location>
        <begin position="461"/>
        <end position="504"/>
    </location>
</feature>
<evidence type="ECO:0000256" key="2">
    <source>
        <dbReference type="SAM" id="SignalP"/>
    </source>
</evidence>
<organism evidence="3 4">
    <name type="scientific">Plasmodium vivax India VII</name>
    <dbReference type="NCBI Taxonomy" id="1077284"/>
    <lineage>
        <taxon>Eukaryota</taxon>
        <taxon>Sar</taxon>
        <taxon>Alveolata</taxon>
        <taxon>Apicomplexa</taxon>
        <taxon>Aconoidasida</taxon>
        <taxon>Haemosporida</taxon>
        <taxon>Plasmodiidae</taxon>
        <taxon>Plasmodium</taxon>
        <taxon>Plasmodium (Plasmodium)</taxon>
    </lineage>
</organism>
<feature type="compositionally biased region" description="Acidic residues" evidence="1">
    <location>
        <begin position="549"/>
        <end position="559"/>
    </location>
</feature>
<protein>
    <recommendedName>
        <fullName evidence="5">Translocon component PTEX150</fullName>
    </recommendedName>
</protein>
<feature type="region of interest" description="Disordered" evidence="1">
    <location>
        <begin position="778"/>
        <end position="797"/>
    </location>
</feature>
<feature type="compositionally biased region" description="Low complexity" evidence="1">
    <location>
        <begin position="390"/>
        <end position="401"/>
    </location>
</feature>
<feature type="compositionally biased region" description="Gly residues" evidence="1">
    <location>
        <begin position="857"/>
        <end position="870"/>
    </location>
</feature>
<evidence type="ECO:0008006" key="5">
    <source>
        <dbReference type="Google" id="ProtNLM"/>
    </source>
</evidence>
<feature type="compositionally biased region" description="Polar residues" evidence="1">
    <location>
        <begin position="360"/>
        <end position="379"/>
    </location>
</feature>
<feature type="region of interest" description="Disordered" evidence="1">
    <location>
        <begin position="354"/>
        <end position="414"/>
    </location>
</feature>
<feature type="compositionally biased region" description="Polar residues" evidence="1">
    <location>
        <begin position="832"/>
        <end position="845"/>
    </location>
</feature>
<dbReference type="Proteomes" id="UP000053562">
    <property type="component" value="Unassembled WGS sequence"/>
</dbReference>
<reference evidence="3 4" key="1">
    <citation type="submission" date="2011-08" db="EMBL/GenBank/DDBJ databases">
        <title>The Genome Sequence of Plasmodium vivax India VII.</title>
        <authorList>
            <consortium name="The Broad Institute Genome Sequencing Platform"/>
            <consortium name="The Broad Institute Genome Sequencing Center for Infectious Disease"/>
            <person name="Neafsey D."/>
            <person name="Carlton J."/>
            <person name="Barnwell J."/>
            <person name="Collins W."/>
            <person name="Escalante A."/>
            <person name="Mullikin J."/>
            <person name="Saul A."/>
            <person name="Guigo R."/>
            <person name="Camara F."/>
            <person name="Young S.K."/>
            <person name="Zeng Q."/>
            <person name="Gargeya S."/>
            <person name="Fitzgerald M."/>
            <person name="Haas B."/>
            <person name="Abouelleil A."/>
            <person name="Alvarado L."/>
            <person name="Arachchi H.M."/>
            <person name="Berlin A."/>
            <person name="Brown A."/>
            <person name="Chapman S.B."/>
            <person name="Chen Z."/>
            <person name="Dunbar C."/>
            <person name="Freedman E."/>
            <person name="Gearin G."/>
            <person name="Gellesch M."/>
            <person name="Goldberg J."/>
            <person name="Griggs A."/>
            <person name="Gujja S."/>
            <person name="Heiman D."/>
            <person name="Howarth C."/>
            <person name="Larson L."/>
            <person name="Lui A."/>
            <person name="MacDonald P.J.P."/>
            <person name="Montmayeur A."/>
            <person name="Murphy C."/>
            <person name="Neiman D."/>
            <person name="Pearson M."/>
            <person name="Priest M."/>
            <person name="Roberts A."/>
            <person name="Saif S."/>
            <person name="Shea T."/>
            <person name="Shenoy N."/>
            <person name="Sisk P."/>
            <person name="Stolte C."/>
            <person name="Sykes S."/>
            <person name="Wortman J."/>
            <person name="Nusbaum C."/>
            <person name="Birren B."/>
        </authorList>
    </citation>
    <scope>NUCLEOTIDE SEQUENCE [LARGE SCALE GENOMIC DNA]</scope>
    <source>
        <strain evidence="3 4">India VII</strain>
    </source>
</reference>
<sequence length="911" mass="99256">MRLITVGFLFLSTSFHYSHVFAANGNRNLNIKPTCHKSGKNDKANGSDNIANKGGAQHAANGATGTPSGSSNGKKGATTTSASAGQAGASGGMAAPGMNPNFEQMMKPLNDMFKGNGEGLNIENIMNSDMFQNFFNSLMGGNPHDGAGGGQEILFKDMLNAMNAQGGGAPGAPGAAATSGGANKDPNISVSPEQLNKINQLKDKLENVLKNVGVDVEQLKENMQNENIMQNKDALRDLLANLPMNPGMMQNMMAGKDGNMFNMDPNQMMNMFNQLSQGKMNMKDFGMGDFMPPPVHANDQDAKDDSRGKAFVTNSSNNDINFAHKLNAFEYSNGPSEGMFQLYGMNNDDGVIDDGMSDSVGKNNTLDASGGSINRNLSDGDSAKEDSDESNANATSNSNATVPNKGGHEGGSANEVYSNEEELITSSGSKGDANKLAGTGGYKNNNAFLDLNNLKKDASAAKYGKDNSGDKSNGGNSNGGNNKVMNKRIGGKKKKTFKKKKNPGQIPFKMETLQKIVKEYTNTSNQKIMEKIIKKYVSMSNQSARGNSEEEDDEEEAEDEKSAKDKNSEKEAELNMNEFSVKDIKKLISEGILTYEDLTEEELKKLAKPDDMFYELSPYANEEKDLSLNETSGVSNEQLNAFLRKNGSYHMSYDSKAIDYLKQKKAEKKEEEQEDDNFYDAYKQIKNSYEGIPSNYYHDAPQLIGENYVFTSVYDKKKELIDFLKRSNGATDSSNSSAGKDKGNSAESGTYKSKYYDKYMKKLSEYRRREAFKILKKRRAQEKKMQKKQEMQNNSSNEVDYSEYFKKNGFINSSNGTVKTFSKDQLDNMVKQFNSDGDDIPSSSGAGADLGDNYSGVSGGGQFSPSGGSGNNPSGYVTFDGQNIVGPNENEEEEPTEDVLNEDDDNADDDD</sequence>
<feature type="region of interest" description="Disordered" evidence="1">
    <location>
        <begin position="28"/>
        <end position="105"/>
    </location>
</feature>
<feature type="region of interest" description="Disordered" evidence="1">
    <location>
        <begin position="540"/>
        <end position="575"/>
    </location>
</feature>
<evidence type="ECO:0000313" key="3">
    <source>
        <dbReference type="EMBL" id="KMZ78485.1"/>
    </source>
</evidence>
<name>A0A0J9S6F8_PLAVI</name>
<proteinExistence type="predicted"/>
<keyword evidence="2" id="KW-0732">Signal</keyword>
<accession>A0A0J9S6F8</accession>
<evidence type="ECO:0000256" key="1">
    <source>
        <dbReference type="SAM" id="MobiDB-lite"/>
    </source>
</evidence>
<feature type="compositionally biased region" description="Low complexity" evidence="1">
    <location>
        <begin position="73"/>
        <end position="98"/>
    </location>
</feature>
<feature type="compositionally biased region" description="Basic residues" evidence="1">
    <location>
        <begin position="485"/>
        <end position="502"/>
    </location>
</feature>
<feature type="compositionally biased region" description="Low complexity" evidence="1">
    <location>
        <begin position="470"/>
        <end position="483"/>
    </location>
</feature>
<feature type="compositionally biased region" description="Basic and acidic residues" evidence="1">
    <location>
        <begin position="560"/>
        <end position="573"/>
    </location>
</feature>
<feature type="signal peptide" evidence="2">
    <location>
        <begin position="1"/>
        <end position="22"/>
    </location>
</feature>
<gene>
    <name evidence="3" type="ORF">PVIIG_01262</name>
</gene>
<feature type="region of interest" description="Disordered" evidence="1">
    <location>
        <begin position="165"/>
        <end position="188"/>
    </location>
</feature>